<keyword evidence="1" id="KW-0812">Transmembrane</keyword>
<keyword evidence="1" id="KW-1133">Transmembrane helix</keyword>
<feature type="transmembrane region" description="Helical" evidence="1">
    <location>
        <begin position="241"/>
        <end position="257"/>
    </location>
</feature>
<evidence type="ECO:0000313" key="2">
    <source>
        <dbReference type="EMBL" id="KAF9891159.1"/>
    </source>
</evidence>
<feature type="transmembrane region" description="Helical" evidence="1">
    <location>
        <begin position="101"/>
        <end position="120"/>
    </location>
</feature>
<feature type="transmembrane region" description="Helical" evidence="1">
    <location>
        <begin position="27"/>
        <end position="48"/>
    </location>
</feature>
<feature type="transmembrane region" description="Helical" evidence="1">
    <location>
        <begin position="341"/>
        <end position="362"/>
    </location>
</feature>
<name>A0AAD4CR45_ASPNN</name>
<comment type="caution">
    <text evidence="2">The sequence shown here is derived from an EMBL/GenBank/DDBJ whole genome shotgun (WGS) entry which is preliminary data.</text>
</comment>
<protein>
    <submittedName>
        <fullName evidence="2">Uncharacterized protein</fullName>
    </submittedName>
</protein>
<feature type="transmembrane region" description="Helical" evidence="1">
    <location>
        <begin position="132"/>
        <end position="152"/>
    </location>
</feature>
<evidence type="ECO:0000313" key="3">
    <source>
        <dbReference type="Proteomes" id="UP001194746"/>
    </source>
</evidence>
<accession>A0AAD4CR45</accession>
<dbReference type="Proteomes" id="UP001194746">
    <property type="component" value="Unassembled WGS sequence"/>
</dbReference>
<dbReference type="AlphaFoldDB" id="A0AAD4CR45"/>
<feature type="transmembrane region" description="Helical" evidence="1">
    <location>
        <begin position="164"/>
        <end position="181"/>
    </location>
</feature>
<reference evidence="2" key="1">
    <citation type="journal article" date="2019" name="Beilstein J. Org. Chem.">
        <title>Nanangenines: drimane sesquiterpenoids as the dominant metabolite cohort of a novel Australian fungus, Aspergillus nanangensis.</title>
        <authorList>
            <person name="Lacey H.J."/>
            <person name="Gilchrist C.L.M."/>
            <person name="Crombie A."/>
            <person name="Kalaitzis J.A."/>
            <person name="Vuong D."/>
            <person name="Rutledge P.J."/>
            <person name="Turner P."/>
            <person name="Pitt J.I."/>
            <person name="Lacey E."/>
            <person name="Chooi Y.H."/>
            <person name="Piggott A.M."/>
        </authorList>
    </citation>
    <scope>NUCLEOTIDE SEQUENCE</scope>
    <source>
        <strain evidence="2">MST-FP2251</strain>
    </source>
</reference>
<gene>
    <name evidence="2" type="ORF">FE257_005095</name>
</gene>
<evidence type="ECO:0000256" key="1">
    <source>
        <dbReference type="SAM" id="Phobius"/>
    </source>
</evidence>
<sequence length="403" mass="44220">MARPKTQKGPIGVVLDFGLKDARARRFWLMQLGVVLSFSFWATFLFHLPTMLWSCSSIAPPMAVSGHVPHANQTLAVSFPDGTDTVDKDHQAMTALLASDIWFALGLMTSVDAFAIVSSFNRALIDDWHYFVALRMMTLGSIISFAVFLTGYKTAESLMWRHPVVVVVVGGTVQILTGTVLDKFHKPPPTSKVNNHPDSLQQYSEVLCNTMGSWKEAILATMVTGGTAIGLTAIVPPQWSTLVPVVAIGFEAIFLRLNKNKVRRTPQYTLCSDPILQGMTCSHWGLQQVALKPRIVLSPWVFLGLILASRTGLDIHLWTVFRPYPEFQWARAHLLFSTRRVAIICLGLLAVETAGIPVVSYIKPMVVPVFYAVSSSGVSVPATYGISCDVVREQDEAKAGGCN</sequence>
<proteinExistence type="predicted"/>
<keyword evidence="1" id="KW-0472">Membrane</keyword>
<reference evidence="2" key="2">
    <citation type="submission" date="2020-02" db="EMBL/GenBank/DDBJ databases">
        <authorList>
            <person name="Gilchrist C.L.M."/>
            <person name="Chooi Y.-H."/>
        </authorList>
    </citation>
    <scope>NUCLEOTIDE SEQUENCE</scope>
    <source>
        <strain evidence="2">MST-FP2251</strain>
    </source>
</reference>
<dbReference type="EMBL" id="VCAU01000021">
    <property type="protein sequence ID" value="KAF9891159.1"/>
    <property type="molecule type" value="Genomic_DNA"/>
</dbReference>
<keyword evidence="3" id="KW-1185">Reference proteome</keyword>
<organism evidence="2 3">
    <name type="scientific">Aspergillus nanangensis</name>
    <dbReference type="NCBI Taxonomy" id="2582783"/>
    <lineage>
        <taxon>Eukaryota</taxon>
        <taxon>Fungi</taxon>
        <taxon>Dikarya</taxon>
        <taxon>Ascomycota</taxon>
        <taxon>Pezizomycotina</taxon>
        <taxon>Eurotiomycetes</taxon>
        <taxon>Eurotiomycetidae</taxon>
        <taxon>Eurotiales</taxon>
        <taxon>Aspergillaceae</taxon>
        <taxon>Aspergillus</taxon>
        <taxon>Aspergillus subgen. Circumdati</taxon>
    </lineage>
</organism>